<evidence type="ECO:0000313" key="3">
    <source>
        <dbReference type="Proteomes" id="UP000241890"/>
    </source>
</evidence>
<dbReference type="AlphaFoldDB" id="A0A2R5GKG4"/>
<feature type="compositionally biased region" description="Basic and acidic residues" evidence="1">
    <location>
        <begin position="70"/>
        <end position="79"/>
    </location>
</feature>
<feature type="region of interest" description="Disordered" evidence="1">
    <location>
        <begin position="259"/>
        <end position="330"/>
    </location>
</feature>
<evidence type="ECO:0000256" key="1">
    <source>
        <dbReference type="SAM" id="MobiDB-lite"/>
    </source>
</evidence>
<protein>
    <submittedName>
        <fullName evidence="2">Uncharacterized protein</fullName>
    </submittedName>
</protein>
<gene>
    <name evidence="2" type="ORF">FCC1311_053362</name>
</gene>
<accession>A0A2R5GKG4</accession>
<sequence length="330" mass="35749">MATASTTAPSNVDEEENGGDLEQQLEHGQIREIQGAQGARGGERNGLEDVDADAYDPDHDDGLDPAFSAEKNRNVRDEVAVEVKDIDNQVQQANAQQGTNENAEIEDFDDDIDATNGTSVKYYGPGGLVASEDGSVSLDSPGPGGKSKRRKRPEVPNRIVLLPVYLAKDLLEILCALLPGRADRLRDLYMVAPMPKSISVVHFIEELATRCQDLDQEEEIIQGRDSVDFWLELEDKLQGIGLKRLEPRRFTSVAFSVAPATGPDRSLTEAHQESEGEANATDPVQETSDGRKELETSQLHDSTASGSSGASLGPDGLPQLRLEIPADDYA</sequence>
<feature type="compositionally biased region" description="Low complexity" evidence="1">
    <location>
        <begin position="301"/>
        <end position="318"/>
    </location>
</feature>
<dbReference type="InParanoid" id="A0A2R5GKG4"/>
<name>A0A2R5GKG4_9STRA</name>
<feature type="compositionally biased region" description="Polar residues" evidence="1">
    <location>
        <begin position="1"/>
        <end position="10"/>
    </location>
</feature>
<proteinExistence type="predicted"/>
<organism evidence="2 3">
    <name type="scientific">Hondaea fermentalgiana</name>
    <dbReference type="NCBI Taxonomy" id="2315210"/>
    <lineage>
        <taxon>Eukaryota</taxon>
        <taxon>Sar</taxon>
        <taxon>Stramenopiles</taxon>
        <taxon>Bigyra</taxon>
        <taxon>Labyrinthulomycetes</taxon>
        <taxon>Thraustochytrida</taxon>
        <taxon>Thraustochytriidae</taxon>
        <taxon>Hondaea</taxon>
    </lineage>
</organism>
<dbReference type="EMBL" id="BEYU01000053">
    <property type="protein sequence ID" value="GBG29113.1"/>
    <property type="molecule type" value="Genomic_DNA"/>
</dbReference>
<keyword evidence="3" id="KW-1185">Reference proteome</keyword>
<dbReference type="Proteomes" id="UP000241890">
    <property type="component" value="Unassembled WGS sequence"/>
</dbReference>
<feature type="region of interest" description="Disordered" evidence="1">
    <location>
        <begin position="131"/>
        <end position="152"/>
    </location>
</feature>
<reference evidence="2 3" key="1">
    <citation type="submission" date="2017-12" db="EMBL/GenBank/DDBJ databases">
        <title>Sequencing, de novo assembly and annotation of complete genome of a new Thraustochytrid species, strain FCC1311.</title>
        <authorList>
            <person name="Sedici K."/>
            <person name="Godart F."/>
            <person name="Aiese Cigliano R."/>
            <person name="Sanseverino W."/>
            <person name="Barakat M."/>
            <person name="Ortet P."/>
            <person name="Marechal E."/>
            <person name="Cagnac O."/>
            <person name="Amato A."/>
        </authorList>
    </citation>
    <scope>NUCLEOTIDE SEQUENCE [LARGE SCALE GENOMIC DNA]</scope>
</reference>
<feature type="region of interest" description="Disordered" evidence="1">
    <location>
        <begin position="1"/>
        <end position="79"/>
    </location>
</feature>
<evidence type="ECO:0000313" key="2">
    <source>
        <dbReference type="EMBL" id="GBG29113.1"/>
    </source>
</evidence>
<feature type="region of interest" description="Disordered" evidence="1">
    <location>
        <begin position="92"/>
        <end position="111"/>
    </location>
</feature>
<comment type="caution">
    <text evidence="2">The sequence shown here is derived from an EMBL/GenBank/DDBJ whole genome shotgun (WGS) entry which is preliminary data.</text>
</comment>